<dbReference type="HOGENOM" id="CLU_043773_1_0_14"/>
<dbReference type="InterPro" id="IPR013785">
    <property type="entry name" value="Aldolase_TIM"/>
</dbReference>
<dbReference type="SUPFAM" id="SSF51690">
    <property type="entry name" value="Nicotinate/Quinolinate PRTase C-terminal domain-like"/>
    <property type="match status" value="1"/>
</dbReference>
<evidence type="ECO:0000256" key="1">
    <source>
        <dbReference type="ARBA" id="ARBA00047445"/>
    </source>
</evidence>
<dbReference type="InterPro" id="IPR053190">
    <property type="entry name" value="NAPRTase-like"/>
</dbReference>
<dbReference type="Proteomes" id="UP000006502">
    <property type="component" value="Chromosome"/>
</dbReference>
<dbReference type="GO" id="GO:0004514">
    <property type="term" value="F:nicotinate-nucleotide diphosphorylase (carboxylating) activity"/>
    <property type="evidence" value="ECO:0007669"/>
    <property type="project" value="UniProtKB-EC"/>
</dbReference>
<protein>
    <submittedName>
        <fullName evidence="3">Nicotinate phosphoribosyltransferase</fullName>
        <ecNumber evidence="3">6.3.4.21</ecNumber>
    </submittedName>
</protein>
<proteinExistence type="predicted"/>
<dbReference type="KEGG" id="mhl:MHLP_00675"/>
<sequence length="340" mass="38653">MQRAISSYFWDAQLLARRYSDEEVTMQFFQREKDVVLSGINEIIQLLDKELKAKQITLKYLEEGSIVPPLEVVLELRGKYEYLSIYEGIIDGILSRSSSLATNARRCIEASKGTEIICMSDRSDHYRNIEGDCFSYYIGGIRSFSSPILLDSELYRQLPNREEIKVYHSLPHGSIQVFRGNTLETMKAYRETFPNIDMVALVDFNNDVIGESLALYKEFGEHLKGVRVDTHNDLKDKSLSDYPDEEEYLGVNATLIRKLREKLDAIGASNVKIYLSSGFTPTKIREFVNEGVKVDGFGVGAYLSKVSVFFTGDLVRIGDENLAKAGRCYRENPKLRGLTI</sequence>
<keyword evidence="3" id="KW-0436">Ligase</keyword>
<dbReference type="InterPro" id="IPR036068">
    <property type="entry name" value="Nicotinate_pribotase-like_C"/>
</dbReference>
<dbReference type="InterPro" id="IPR037128">
    <property type="entry name" value="Quinolinate_PRibosylTase_N_sf"/>
</dbReference>
<accession>I7B8Z1</accession>
<evidence type="ECO:0000313" key="3">
    <source>
        <dbReference type="EMBL" id="AFO51715.1"/>
    </source>
</evidence>
<dbReference type="GO" id="GO:0009435">
    <property type="term" value="P:NAD+ biosynthetic process"/>
    <property type="evidence" value="ECO:0007669"/>
    <property type="project" value="InterPro"/>
</dbReference>
<dbReference type="EMBL" id="CP003731">
    <property type="protein sequence ID" value="AFO51715.1"/>
    <property type="molecule type" value="Genomic_DNA"/>
</dbReference>
<dbReference type="OrthoDB" id="9770610at2"/>
<name>I7B8Z1_MYCHA</name>
<dbReference type="Pfam" id="PF02749">
    <property type="entry name" value="QRPTase_N"/>
    <property type="match status" value="1"/>
</dbReference>
<dbReference type="SUPFAM" id="SSF54675">
    <property type="entry name" value="Nicotinate/Quinolinate PRTase N-terminal domain-like"/>
    <property type="match status" value="1"/>
</dbReference>
<reference evidence="3 4" key="1">
    <citation type="journal article" date="2012" name="J. Bacteriol.">
        <title>Genome Sequence of "Candidatus Mycoplasma haemolamae" Strain Purdue, a Red Blood Cell Pathogen of Alpacas (Vicugna pacos) and Llamas (Lama glama).</title>
        <authorList>
            <person name="Guimaraes A.M."/>
            <person name="Toth B."/>
            <person name="Santos A.P."/>
            <person name="do Nascimento N.C."/>
            <person name="Kritchevsky J.E."/>
            <person name="Messick J.B."/>
        </authorList>
    </citation>
    <scope>NUCLEOTIDE SEQUENCE [LARGE SCALE GENOMIC DNA]</scope>
    <source>
        <strain evidence="3 4">Purdue</strain>
    </source>
</reference>
<feature type="domain" description="Quinolinate phosphoribosyl transferase N-terminal" evidence="2">
    <location>
        <begin position="20"/>
        <end position="98"/>
    </location>
</feature>
<gene>
    <name evidence="3" type="ordered locus">MHLP_00675</name>
</gene>
<reference evidence="4" key="2">
    <citation type="submission" date="2012-07" db="EMBL/GenBank/DDBJ databases">
        <title>Complete genome sequence of 'Candidatus Mycoplasma haemolamae'.</title>
        <authorList>
            <person name="Guimaraes A.M.S."/>
            <person name="Toth B."/>
            <person name="Santos A.P."/>
            <person name="Nascimento N.C."/>
            <person name="Sojka J.E."/>
            <person name="Messick J.B."/>
        </authorList>
    </citation>
    <scope>NUCLEOTIDE SEQUENCE [LARGE SCALE GENOMIC DNA]</scope>
    <source>
        <strain evidence="4">Purdue</strain>
    </source>
</reference>
<keyword evidence="3" id="KW-0328">Glycosyltransferase</keyword>
<evidence type="ECO:0000259" key="2">
    <source>
        <dbReference type="Pfam" id="PF02749"/>
    </source>
</evidence>
<keyword evidence="3" id="KW-0808">Transferase</keyword>
<comment type="catalytic activity">
    <reaction evidence="1">
        <text>nicotinate beta-D-ribonucleotide + CO2 + diphosphate = quinolinate + 5-phospho-alpha-D-ribose 1-diphosphate + 2 H(+)</text>
        <dbReference type="Rhea" id="RHEA:12733"/>
        <dbReference type="ChEBI" id="CHEBI:15378"/>
        <dbReference type="ChEBI" id="CHEBI:16526"/>
        <dbReference type="ChEBI" id="CHEBI:29959"/>
        <dbReference type="ChEBI" id="CHEBI:33019"/>
        <dbReference type="ChEBI" id="CHEBI:57502"/>
        <dbReference type="ChEBI" id="CHEBI:58017"/>
        <dbReference type="EC" id="2.4.2.19"/>
    </reaction>
</comment>
<dbReference type="GO" id="GO:0004516">
    <property type="term" value="F:nicotinate phosphoribosyltransferase activity"/>
    <property type="evidence" value="ECO:0007669"/>
    <property type="project" value="UniProtKB-EC"/>
</dbReference>
<dbReference type="PATRIC" id="fig|1212765.3.peg.160"/>
<dbReference type="Gene3D" id="3.20.20.70">
    <property type="entry name" value="Aldolase class I"/>
    <property type="match status" value="1"/>
</dbReference>
<organism evidence="3 4">
    <name type="scientific">Mycoplasma haematolamae (strain Purdue)</name>
    <dbReference type="NCBI Taxonomy" id="1212765"/>
    <lineage>
        <taxon>Bacteria</taxon>
        <taxon>Bacillati</taxon>
        <taxon>Mycoplasmatota</taxon>
        <taxon>Mollicutes</taxon>
        <taxon>Mycoplasmataceae</taxon>
        <taxon>Mycoplasma</taxon>
    </lineage>
</organism>
<dbReference type="InterPro" id="IPR022412">
    <property type="entry name" value="Quinolinate_PRibosylTrfase_N"/>
</dbReference>
<dbReference type="PANTHER" id="PTHR43202">
    <property type="entry name" value="NICOTINATE-NUCLEOTIDE PYROPHOSPHORYLASE"/>
    <property type="match status" value="1"/>
</dbReference>
<evidence type="ECO:0000313" key="4">
    <source>
        <dbReference type="Proteomes" id="UP000006502"/>
    </source>
</evidence>
<keyword evidence="4" id="KW-1185">Reference proteome</keyword>
<dbReference type="EC" id="6.3.4.21" evidence="3"/>
<dbReference type="STRING" id="1212765.MHLP_00675"/>
<dbReference type="Gene3D" id="3.90.1170.20">
    <property type="entry name" value="Quinolinate phosphoribosyl transferase, N-terminal domain"/>
    <property type="match status" value="1"/>
</dbReference>
<dbReference type="AlphaFoldDB" id="I7B8Z1"/>
<dbReference type="PANTHER" id="PTHR43202:SF1">
    <property type="entry name" value="NICOTINATE PHOSPHORIBOSYLTRANSFERASE"/>
    <property type="match status" value="1"/>
</dbReference>